<dbReference type="InterPro" id="IPR032523">
    <property type="entry name" value="CcmF_C"/>
</dbReference>
<feature type="transmembrane region" description="Helical" evidence="3">
    <location>
        <begin position="516"/>
        <end position="534"/>
    </location>
</feature>
<feature type="transmembrane region" description="Helical" evidence="3">
    <location>
        <begin position="300"/>
        <end position="320"/>
    </location>
</feature>
<dbReference type="InterPro" id="IPR002541">
    <property type="entry name" value="Cyt_c_assembly"/>
</dbReference>
<accession>A0ABV9SUV7</accession>
<reference evidence="7" key="1">
    <citation type="journal article" date="2019" name="Int. J. Syst. Evol. Microbiol.">
        <title>The Global Catalogue of Microorganisms (GCM) 10K type strain sequencing project: providing services to taxonomists for standard genome sequencing and annotation.</title>
        <authorList>
            <consortium name="The Broad Institute Genomics Platform"/>
            <consortium name="The Broad Institute Genome Sequencing Center for Infectious Disease"/>
            <person name="Wu L."/>
            <person name="Ma J."/>
        </authorList>
    </citation>
    <scope>NUCLEOTIDE SEQUENCE [LARGE SCALE GENOMIC DNA]</scope>
    <source>
        <strain evidence="7">CGMCC 4.7466</strain>
    </source>
</reference>
<keyword evidence="2" id="KW-0201">Cytochrome c-type biogenesis</keyword>
<feature type="domain" description="Cytochrome c assembly protein" evidence="4">
    <location>
        <begin position="107"/>
        <end position="318"/>
    </location>
</feature>
<feature type="transmembrane region" description="Helical" evidence="3">
    <location>
        <begin position="374"/>
        <end position="392"/>
    </location>
</feature>
<sequence>MINTLIGNIGHFMVILAFVSAIVSALSYYYYTRSNELEKPSWRRFSRITFYIHAFASVSIAVCLFEIIYNHRFEYFYAFSHSSKGLPVHYMISSFWEGQEGAFILWIFWNVVLGLVIIHTNKFWEGPVMVVFALVQAFLVSMILGVVIGDLKIGSSPFILLRDVSEAPIFQINPDFVPEDGTGLNPLLQNIWMVIHPPTLFLGYASTLVPFAFLIGGLVMKKYAEWVRPALPWAIFSALVLGMGIIMGAYWAYVTLNFGGYWNWDPVENAVYVPWLVMVAAIHTMITYKKSSTALKTSMVLVISSFILVLYATFLVRSGVLGDSSVHSFTDLGLSGQLLIYMFFFLLIAVVLAAKEWKYIPTSQKEASVYSREFWIFIGATTLGLMAFQVIIPTSIPVYNAIIEGFGGISNMAPPADQVEFYTKFQLWFAVALALLTGIGQYFWWNKMDKNELKNALVTPYIISLIAAAIIITLGKVYDVTYILIVVAGAFTIVANATILVKLVRKKTFKLTGGSLAHIGLGMVLIGIMFSSGYSDTISINMSGLTYKKDWEDELNKQNVLLWINKPLQMKDYEVIYRGRYKKVSGVPGYVKADLLEPTEELNEAIALQDIVVNNKKYHNKGDKVNLVLEENSYFKVEYYQDQELKFTLHPMSQPNPSMGLISSPDSKRYLTRDLYTHVSAINDYEDPEWKEDQFMNAGPGEQFFINDFVTHFEGAEVLNDLDDFDLQEGDIAVKANLTIMDYDVEKKLTPIFLIRGNQVGKIPSIDADLGIKVEVDNIIPEENKFVFKVNTYQKDYVVMKAAVKPMINVLWLGTIIMLIGFGVAIHRRFDEFQKMKSKGLE</sequence>
<organism evidence="6 7">
    <name type="scientific">Negadavirga shengliensis</name>
    <dbReference type="NCBI Taxonomy" id="1389218"/>
    <lineage>
        <taxon>Bacteria</taxon>
        <taxon>Pseudomonadati</taxon>
        <taxon>Bacteroidota</taxon>
        <taxon>Cytophagia</taxon>
        <taxon>Cytophagales</taxon>
        <taxon>Cyclobacteriaceae</taxon>
        <taxon>Negadavirga</taxon>
    </lineage>
</organism>
<evidence type="ECO:0000313" key="6">
    <source>
        <dbReference type="EMBL" id="MFC4870109.1"/>
    </source>
</evidence>
<feature type="transmembrane region" description="Helical" evidence="3">
    <location>
        <begin position="425"/>
        <end position="445"/>
    </location>
</feature>
<feature type="transmembrane region" description="Helical" evidence="3">
    <location>
        <begin position="810"/>
        <end position="827"/>
    </location>
</feature>
<dbReference type="PANTHER" id="PTHR43653:SF1">
    <property type="entry name" value="CYTOCHROME C-TYPE BIOGENESIS PROTEIN CCMF"/>
    <property type="match status" value="1"/>
</dbReference>
<keyword evidence="7" id="KW-1185">Reference proteome</keyword>
<dbReference type="InterPro" id="IPR003567">
    <property type="entry name" value="Cyt_c_biogenesis"/>
</dbReference>
<feature type="transmembrane region" description="Helical" evidence="3">
    <location>
        <begin position="201"/>
        <end position="219"/>
    </location>
</feature>
<keyword evidence="3" id="KW-0812">Transmembrane</keyword>
<evidence type="ECO:0000259" key="5">
    <source>
        <dbReference type="Pfam" id="PF16327"/>
    </source>
</evidence>
<feature type="transmembrane region" description="Helical" evidence="3">
    <location>
        <begin position="50"/>
        <end position="69"/>
    </location>
</feature>
<evidence type="ECO:0000259" key="4">
    <source>
        <dbReference type="Pfam" id="PF01578"/>
    </source>
</evidence>
<protein>
    <submittedName>
        <fullName evidence="6">Cytochrome c biogenesis protein CcsA</fullName>
    </submittedName>
</protein>
<dbReference type="Proteomes" id="UP001595818">
    <property type="component" value="Unassembled WGS sequence"/>
</dbReference>
<keyword evidence="3" id="KW-1133">Transmembrane helix</keyword>
<feature type="transmembrane region" description="Helical" evidence="3">
    <location>
        <begin position="457"/>
        <end position="475"/>
    </location>
</feature>
<feature type="transmembrane region" description="Helical" evidence="3">
    <location>
        <begin position="332"/>
        <end position="354"/>
    </location>
</feature>
<evidence type="ECO:0000256" key="2">
    <source>
        <dbReference type="ARBA" id="ARBA00022748"/>
    </source>
</evidence>
<evidence type="ECO:0000256" key="3">
    <source>
        <dbReference type="SAM" id="Phobius"/>
    </source>
</evidence>
<name>A0ABV9SUV7_9BACT</name>
<feature type="transmembrane region" description="Helical" evidence="3">
    <location>
        <begin position="231"/>
        <end position="252"/>
    </location>
</feature>
<gene>
    <name evidence="6" type="primary">ccsA</name>
    <name evidence="6" type="ORF">ACFPFU_00305</name>
</gene>
<feature type="transmembrane region" description="Helical" evidence="3">
    <location>
        <begin position="12"/>
        <end position="30"/>
    </location>
</feature>
<dbReference type="Pfam" id="PF16327">
    <property type="entry name" value="CcmF_C"/>
    <property type="match status" value="1"/>
</dbReference>
<feature type="domain" description="Cytochrome c-type biogenesis protein CcmF C-terminal" evidence="5">
    <location>
        <begin position="363"/>
        <end position="542"/>
    </location>
</feature>
<dbReference type="PANTHER" id="PTHR43653">
    <property type="entry name" value="CYTOCHROME C ASSEMBLY PROTEIN-RELATED"/>
    <property type="match status" value="1"/>
</dbReference>
<feature type="transmembrane region" description="Helical" evidence="3">
    <location>
        <begin position="481"/>
        <end position="504"/>
    </location>
</feature>
<keyword evidence="3" id="KW-0472">Membrane</keyword>
<feature type="transmembrane region" description="Helical" evidence="3">
    <location>
        <begin position="272"/>
        <end position="288"/>
    </location>
</feature>
<dbReference type="EMBL" id="JBHSJJ010000001">
    <property type="protein sequence ID" value="MFC4870109.1"/>
    <property type="molecule type" value="Genomic_DNA"/>
</dbReference>
<evidence type="ECO:0000256" key="1">
    <source>
        <dbReference type="ARBA" id="ARBA00009186"/>
    </source>
</evidence>
<evidence type="ECO:0000313" key="7">
    <source>
        <dbReference type="Proteomes" id="UP001595818"/>
    </source>
</evidence>
<comment type="caution">
    <text evidence="6">The sequence shown here is derived from an EMBL/GenBank/DDBJ whole genome shotgun (WGS) entry which is preliminary data.</text>
</comment>
<feature type="transmembrane region" description="Helical" evidence="3">
    <location>
        <begin position="101"/>
        <end position="118"/>
    </location>
</feature>
<comment type="similarity">
    <text evidence="1">Belongs to the CcmF/CycK/Ccl1/NrfE/CcsA family.</text>
</comment>
<feature type="transmembrane region" description="Helical" evidence="3">
    <location>
        <begin position="130"/>
        <end position="148"/>
    </location>
</feature>
<dbReference type="PRINTS" id="PR01410">
    <property type="entry name" value="CCBIOGENESIS"/>
</dbReference>
<proteinExistence type="inferred from homology"/>
<dbReference type="Pfam" id="PF01578">
    <property type="entry name" value="Cytochrom_C_asm"/>
    <property type="match status" value="1"/>
</dbReference>
<dbReference type="RefSeq" id="WP_377060367.1">
    <property type="nucleotide sequence ID" value="NZ_JBHSJJ010000001.1"/>
</dbReference>